<feature type="transmembrane region" description="Helical" evidence="5">
    <location>
        <begin position="126"/>
        <end position="143"/>
    </location>
</feature>
<dbReference type="AlphaFoldDB" id="A0AAJ7E3S4"/>
<evidence type="ECO:0000256" key="1">
    <source>
        <dbReference type="ARBA" id="ARBA00004141"/>
    </source>
</evidence>
<dbReference type="InterPro" id="IPR005829">
    <property type="entry name" value="Sugar_transporter_CS"/>
</dbReference>
<dbReference type="Gene3D" id="1.20.1250.20">
    <property type="entry name" value="MFS general substrate transporter like domains"/>
    <property type="match status" value="1"/>
</dbReference>
<reference evidence="7" key="1">
    <citation type="submission" date="2025-08" db="UniProtKB">
        <authorList>
            <consortium name="RefSeq"/>
        </authorList>
    </citation>
    <scope>IDENTIFICATION</scope>
</reference>
<comment type="subcellular location">
    <subcellularLocation>
        <location evidence="1">Membrane</location>
        <topology evidence="1">Multi-pass membrane protein</topology>
    </subcellularLocation>
</comment>
<feature type="transmembrane region" description="Helical" evidence="5">
    <location>
        <begin position="377"/>
        <end position="400"/>
    </location>
</feature>
<dbReference type="InterPro" id="IPR020846">
    <property type="entry name" value="MFS_dom"/>
</dbReference>
<feature type="transmembrane region" description="Helical" evidence="5">
    <location>
        <begin position="324"/>
        <end position="345"/>
    </location>
</feature>
<evidence type="ECO:0000256" key="5">
    <source>
        <dbReference type="SAM" id="Phobius"/>
    </source>
</evidence>
<feature type="transmembrane region" description="Helical" evidence="5">
    <location>
        <begin position="437"/>
        <end position="460"/>
    </location>
</feature>
<dbReference type="Pfam" id="PF00083">
    <property type="entry name" value="Sugar_tr"/>
    <property type="match status" value="1"/>
</dbReference>
<gene>
    <name evidence="7" type="primary">LOC106113384</name>
</gene>
<dbReference type="PROSITE" id="PS50850">
    <property type="entry name" value="MFS"/>
    <property type="match status" value="1"/>
</dbReference>
<feature type="transmembrane region" description="Helical" evidence="5">
    <location>
        <begin position="291"/>
        <end position="312"/>
    </location>
</feature>
<protein>
    <submittedName>
        <fullName evidence="7">Solute carrier family 22 member 1-like</fullName>
    </submittedName>
</protein>
<keyword evidence="2 5" id="KW-0812">Transmembrane</keyword>
<evidence type="ECO:0000259" key="6">
    <source>
        <dbReference type="PROSITE" id="PS50850"/>
    </source>
</evidence>
<dbReference type="KEGG" id="pxu:106113384"/>
<dbReference type="PANTHER" id="PTHR24064">
    <property type="entry name" value="SOLUTE CARRIER FAMILY 22 MEMBER"/>
    <property type="match status" value="1"/>
</dbReference>
<dbReference type="GO" id="GO:0022857">
    <property type="term" value="F:transmembrane transporter activity"/>
    <property type="evidence" value="ECO:0007669"/>
    <property type="project" value="InterPro"/>
</dbReference>
<feature type="transmembrane region" description="Helical" evidence="5">
    <location>
        <begin position="97"/>
        <end position="114"/>
    </location>
</feature>
<evidence type="ECO:0000256" key="4">
    <source>
        <dbReference type="ARBA" id="ARBA00023136"/>
    </source>
</evidence>
<keyword evidence="4 5" id="KW-0472">Membrane</keyword>
<dbReference type="Proteomes" id="UP000694872">
    <property type="component" value="Unplaced"/>
</dbReference>
<dbReference type="RefSeq" id="XP_013161566.1">
    <property type="nucleotide sequence ID" value="XM_013306112.1"/>
</dbReference>
<proteinExistence type="predicted"/>
<evidence type="ECO:0000256" key="3">
    <source>
        <dbReference type="ARBA" id="ARBA00022989"/>
    </source>
</evidence>
<organism evidence="7">
    <name type="scientific">Papilio xuthus</name>
    <name type="common">Asian swallowtail butterfly</name>
    <dbReference type="NCBI Taxonomy" id="66420"/>
    <lineage>
        <taxon>Eukaryota</taxon>
        <taxon>Metazoa</taxon>
        <taxon>Ecdysozoa</taxon>
        <taxon>Arthropoda</taxon>
        <taxon>Hexapoda</taxon>
        <taxon>Insecta</taxon>
        <taxon>Pterygota</taxon>
        <taxon>Neoptera</taxon>
        <taxon>Endopterygota</taxon>
        <taxon>Lepidoptera</taxon>
        <taxon>Glossata</taxon>
        <taxon>Ditrysia</taxon>
        <taxon>Papilionoidea</taxon>
        <taxon>Papilionidae</taxon>
        <taxon>Papilioninae</taxon>
        <taxon>Papilio</taxon>
    </lineage>
</organism>
<feature type="transmembrane region" description="Helical" evidence="5">
    <location>
        <begin position="31"/>
        <end position="53"/>
    </location>
</feature>
<dbReference type="SUPFAM" id="SSF103473">
    <property type="entry name" value="MFS general substrate transporter"/>
    <property type="match status" value="1"/>
</dbReference>
<dbReference type="InterPro" id="IPR005828">
    <property type="entry name" value="MFS_sugar_transport-like"/>
</dbReference>
<evidence type="ECO:0000256" key="2">
    <source>
        <dbReference type="ARBA" id="ARBA00022692"/>
    </source>
</evidence>
<sequence length="498" mass="56224">MTAVVPTDEKRVDLEDVLDKFSIYKSYHLQIAGLIFLGFATNTMFCSNFIFVAEETGYTCVRNSTVNNTTDCAEWLYDNPHSFVAEFQLANQEWKRTLVGTVHSFGYMVGLLIVGPLSDRFGRKNAFIMTGVLGGVFGVARSFSHSYWLYIAFEFLEAFIGDCCSPAYILITEVVSTKQRLKFILMCTIGYTFGGFATSLAAWLVPYWRHLLQVLYTPALLFFFYKYLLDESPRWLLIKGHRDKAVQVLEKAAKKNNQKLDKNFLDKLSCESNENSDFFKIVKSTFQSKVLCGRFFVCLVWWTTSTFVNYGLTINSVSLQGNKYINFALLSVVDLPGLFIITSILTYCKRKLPLICCFFAAAVLCVSQPFVPLDLPWLSIIFFMAGKLMSSFYFNITYLYTSELFPTYTRNSMHALCSSLGRIGSILSPQTPLLMQYWFGLPSLIFGLASLFGGFVTFLVPDIADDSLPDTISQAEELGKAKPKKSLSIDCANSNVTK</sequence>
<keyword evidence="3 5" id="KW-1133">Transmembrane helix</keyword>
<feature type="transmembrane region" description="Helical" evidence="5">
    <location>
        <begin position="211"/>
        <end position="229"/>
    </location>
</feature>
<dbReference type="InterPro" id="IPR036259">
    <property type="entry name" value="MFS_trans_sf"/>
</dbReference>
<evidence type="ECO:0000313" key="7">
    <source>
        <dbReference type="RefSeq" id="XP_013161566.1"/>
    </source>
</evidence>
<feature type="domain" description="Major facilitator superfamily (MFS) profile" evidence="6">
    <location>
        <begin position="26"/>
        <end position="465"/>
    </location>
</feature>
<dbReference type="GO" id="GO:0016020">
    <property type="term" value="C:membrane"/>
    <property type="evidence" value="ECO:0007669"/>
    <property type="project" value="UniProtKB-SubCell"/>
</dbReference>
<name>A0AAJ7E3S4_PAPXU</name>
<feature type="transmembrane region" description="Helical" evidence="5">
    <location>
        <begin position="183"/>
        <end position="205"/>
    </location>
</feature>
<dbReference type="GeneID" id="106113384"/>
<accession>A0AAJ7E3S4</accession>
<feature type="transmembrane region" description="Helical" evidence="5">
    <location>
        <begin position="352"/>
        <end position="371"/>
    </location>
</feature>
<dbReference type="PROSITE" id="PS00216">
    <property type="entry name" value="SUGAR_TRANSPORT_1"/>
    <property type="match status" value="1"/>
</dbReference>